<evidence type="ECO:0000256" key="3">
    <source>
        <dbReference type="ARBA" id="ARBA00022695"/>
    </source>
</evidence>
<evidence type="ECO:0000256" key="4">
    <source>
        <dbReference type="SAM" id="Phobius"/>
    </source>
</evidence>
<dbReference type="InterPro" id="IPR043502">
    <property type="entry name" value="DNA/RNA_pol_sf"/>
</dbReference>
<dbReference type="SUPFAM" id="SSF56672">
    <property type="entry name" value="DNA/RNA polymerases"/>
    <property type="match status" value="1"/>
</dbReference>
<dbReference type="InterPro" id="IPR008686">
    <property type="entry name" value="RNA_pol_mitovir"/>
</dbReference>
<evidence type="ECO:0000256" key="2">
    <source>
        <dbReference type="ARBA" id="ARBA00022679"/>
    </source>
</evidence>
<feature type="transmembrane region" description="Helical" evidence="4">
    <location>
        <begin position="261"/>
        <end position="282"/>
    </location>
</feature>
<evidence type="ECO:0000313" key="5">
    <source>
        <dbReference type="EMBL" id="WNV55399.1"/>
    </source>
</evidence>
<sequence length="795" mass="92005">MKVPSINIVYRSHYCGDVVPLTQINYMKNTNIIKYIYSSVVLRVRQVKDKQWISRREVRPFTMLVLWITLTAFSKEFLKSIFSLEARVLKLWDNNGTDFTFHYLKGCQHALIRYFAGTPLSETYKSKVLVKVDKNGLPSILPLSLRLSIVDYDRILDIRKIVALLSFIGIYRVLKTKPAISFDTITDKFSGVSDTLSGDIIDRVLRLYNVPRIGITPFRLYKCLNCWRSARQSLWGAEIDAFALFGSNTLFHFLKLCLKSYSFLTLGWFLCIIILGSPYYLVSRLFRDKPVNGRLSIVYNQAGKARVVAMTNWWIQCAFRGLHDKIFKILECWSSDATFDQEGRLSQFVERQRGKRFFCYDLSAATDRLPVRLQADILEKLGYPGGIWSDIISSISWKYKSRDIKYSVGQPMGAYSSWAMLALTHHVIVMYSAYLAGFTKSKFEDYLVLGDDIVIANEEVANCYLSIMANLGVSINLSKSIISSEIVEFAKKWKSFDYDISPIGSGLLLQSIREKTAFISLVATAWERKLLSWKDIIMSQASAPKAVRPKIQYVIWHVMLIKINALFKESLDENKFSIKDLFFKFGRLKTLHIGTLLNSLDVMNIEFDYASKLEQYSFILAVSDVLRKEARLLLINNFKDLWKSFKHLLFYSWRLSTLRIGLPDFFDLLLLPIKPGILIHIVLLIKGFGESLNALYIFYRVELYERYFVQKDFPPLMIGQKIWFYSQIIELDLILSFYDSEEVKRKGYSKLLKNFAAHESSRDLLSTLKRAKQKWNINHIKFSSKKEAKSKKGCT</sequence>
<keyword evidence="4" id="KW-1133">Transmembrane helix</keyword>
<protein>
    <submittedName>
        <fullName evidence="5">RNA-dependent RNA polymerase</fullName>
    </submittedName>
</protein>
<dbReference type="PANTHER" id="PTHR34456">
    <property type="entry name" value="MITOVIRUS RNA-DEPENDENT RNA POLYMERASE"/>
    <property type="match status" value="1"/>
</dbReference>
<dbReference type="PANTHER" id="PTHR34456:SF13">
    <property type="entry name" value="REVERSE TRANSCRIPTASE DOMAIN-CONTAINING PROTEIN"/>
    <property type="match status" value="1"/>
</dbReference>
<dbReference type="EMBL" id="OQ514056">
    <property type="protein sequence ID" value="WNV55399.1"/>
    <property type="molecule type" value="Genomic_RNA"/>
</dbReference>
<organism evidence="5">
    <name type="scientific">Hypoxylon fendleri mitovirus 1</name>
    <dbReference type="NCBI Taxonomy" id="3079707"/>
    <lineage>
        <taxon>Viruses</taxon>
        <taxon>Riboviria</taxon>
        <taxon>Orthornavirae</taxon>
        <taxon>Lenarviricota</taxon>
        <taxon>Howeltoviricetes</taxon>
        <taxon>Cryppavirales</taxon>
        <taxon>Mitoviridae</taxon>
        <taxon>Mitovirus</taxon>
    </lineage>
</organism>
<evidence type="ECO:0000256" key="1">
    <source>
        <dbReference type="ARBA" id="ARBA00022484"/>
    </source>
</evidence>
<reference evidence="5" key="1">
    <citation type="submission" date="2023-02" db="EMBL/GenBank/DDBJ databases">
        <authorList>
            <person name="Ding F."/>
            <person name="Li X."/>
            <person name="Zhang T."/>
        </authorList>
    </citation>
    <scope>NUCLEOTIDE SEQUENCE</scope>
    <source>
        <strain evidence="5">LGS140</strain>
    </source>
</reference>
<name>A0AA96Q766_9VIRU</name>
<dbReference type="Pfam" id="PF05919">
    <property type="entry name" value="Mitovir_RNA_pol"/>
    <property type="match status" value="1"/>
</dbReference>
<keyword evidence="4" id="KW-0812">Transmembrane</keyword>
<keyword evidence="3" id="KW-0548">Nucleotidyltransferase</keyword>
<dbReference type="GO" id="GO:0003968">
    <property type="term" value="F:RNA-directed RNA polymerase activity"/>
    <property type="evidence" value="ECO:0007669"/>
    <property type="project" value="UniProtKB-KW"/>
</dbReference>
<accession>A0AA96Q766</accession>
<keyword evidence="4" id="KW-0472">Membrane</keyword>
<keyword evidence="1 5" id="KW-0696">RNA-directed RNA polymerase</keyword>
<proteinExistence type="predicted"/>
<keyword evidence="2" id="KW-0808">Transferase</keyword>